<evidence type="ECO:0000313" key="10">
    <source>
        <dbReference type="WBParaSite" id="TTAC_0000770601-mRNA-1"/>
    </source>
</evidence>
<name>A0A0R3X309_HYDTA</name>
<evidence type="ECO:0000259" key="7">
    <source>
        <dbReference type="Pfam" id="PF14740"/>
    </source>
</evidence>
<comment type="similarity">
    <text evidence="1">Belongs to the DNAAF3 family.</text>
</comment>
<sequence length="423" mass="48018">MFSNDSEALGYIAWWGLSPAINLLNNYLCECDTSNSPYCFRSSVNVFCFGMGDARHIIKTVSQSINSKHLYKQFDMFERNIELVARQILQLYTVGIPNKDMGLQAIYLIKDKTDIFLELYGNTLIRETTETWLDGIATHFINTITDTGVFYETFPKISVNKLKSKERDHLECVFKSWRRKNLPKFDISTYWNSRVRQHLGVRYDAIPNVFDWDCSIVLRDRGVKTIDSREYSRWRSTGVAFTPRQASYLSPNRSLASPRYFSHSQCSGDLGGSTLIGYWGDIVCSPFLAFGTFTERSPELSKTLPGGRIIYGASVLSELNLRCFMWELEHGRKAPPTIASTEFGVENEGEKTVDGGDENSSGADDAPEAKKEDSLKRGEDAGAEPKTHHPFRKCCFRSHQFSLGLFEGLLNCCFFSQIPVEDI</sequence>
<feature type="domain" description="Dynein assembly factor 3 C-terminal" evidence="7">
    <location>
        <begin position="158"/>
        <end position="366"/>
    </location>
</feature>
<dbReference type="PANTHER" id="PTHR22118:SF14">
    <property type="entry name" value="DYNEIN AXONEMAL ASSEMBLY FACTOR 3"/>
    <property type="match status" value="1"/>
</dbReference>
<dbReference type="GO" id="GO:0070286">
    <property type="term" value="P:axonemal dynein complex assembly"/>
    <property type="evidence" value="ECO:0007669"/>
    <property type="project" value="InterPro"/>
</dbReference>
<keyword evidence="3" id="KW-0970">Cilium biogenesis/degradation</keyword>
<dbReference type="Proteomes" id="UP000274429">
    <property type="component" value="Unassembled WGS sequence"/>
</dbReference>
<evidence type="ECO:0000256" key="5">
    <source>
        <dbReference type="SAM" id="MobiDB-lite"/>
    </source>
</evidence>
<evidence type="ECO:0000256" key="4">
    <source>
        <dbReference type="ARBA" id="ARBA00024190"/>
    </source>
</evidence>
<evidence type="ECO:0000313" key="9">
    <source>
        <dbReference type="Proteomes" id="UP000274429"/>
    </source>
</evidence>
<proteinExistence type="inferred from homology"/>
<gene>
    <name evidence="8" type="ORF">TTAC_LOCUS7691</name>
</gene>
<dbReference type="AlphaFoldDB" id="A0A0R3X309"/>
<evidence type="ECO:0000256" key="3">
    <source>
        <dbReference type="ARBA" id="ARBA00022794"/>
    </source>
</evidence>
<dbReference type="PANTHER" id="PTHR22118">
    <property type="entry name" value="DYNEIN ASSEMBLY FACTOR 3, AXONEMAL"/>
    <property type="match status" value="1"/>
</dbReference>
<dbReference type="OrthoDB" id="538817at2759"/>
<dbReference type="STRING" id="6205.A0A0R3X309"/>
<dbReference type="InterPro" id="IPR039304">
    <property type="entry name" value="DNAAF3"/>
</dbReference>
<dbReference type="GO" id="GO:0120293">
    <property type="term" value="C:dynein axonemal particle"/>
    <property type="evidence" value="ECO:0007669"/>
    <property type="project" value="UniProtKB-SubCell"/>
</dbReference>
<evidence type="ECO:0000256" key="2">
    <source>
        <dbReference type="ARBA" id="ARBA00022490"/>
    </source>
</evidence>
<protein>
    <submittedName>
        <fullName evidence="10">DUF2235 domain-containing protein</fullName>
    </submittedName>
</protein>
<reference evidence="10" key="1">
    <citation type="submission" date="2017-02" db="UniProtKB">
        <authorList>
            <consortium name="WormBaseParasite"/>
        </authorList>
    </citation>
    <scope>IDENTIFICATION</scope>
</reference>
<keyword evidence="2" id="KW-0963">Cytoplasm</keyword>
<organism evidence="10">
    <name type="scientific">Hydatigena taeniaeformis</name>
    <name type="common">Feline tapeworm</name>
    <name type="synonym">Taenia taeniaeformis</name>
    <dbReference type="NCBI Taxonomy" id="6205"/>
    <lineage>
        <taxon>Eukaryota</taxon>
        <taxon>Metazoa</taxon>
        <taxon>Spiralia</taxon>
        <taxon>Lophotrochozoa</taxon>
        <taxon>Platyhelminthes</taxon>
        <taxon>Cestoda</taxon>
        <taxon>Eucestoda</taxon>
        <taxon>Cyclophyllidea</taxon>
        <taxon>Taeniidae</taxon>
        <taxon>Hydatigera</taxon>
    </lineage>
</organism>
<comment type="subcellular location">
    <subcellularLocation>
        <location evidence="4">Dynein axonemal particle</location>
    </subcellularLocation>
</comment>
<dbReference type="Pfam" id="PF14737">
    <property type="entry name" value="DUF4470"/>
    <property type="match status" value="1"/>
</dbReference>
<dbReference type="EMBL" id="UYWX01020395">
    <property type="protein sequence ID" value="VDM32115.1"/>
    <property type="molecule type" value="Genomic_DNA"/>
</dbReference>
<reference evidence="8 9" key="2">
    <citation type="submission" date="2018-11" db="EMBL/GenBank/DDBJ databases">
        <authorList>
            <consortium name="Pathogen Informatics"/>
        </authorList>
    </citation>
    <scope>NUCLEOTIDE SEQUENCE [LARGE SCALE GENOMIC DNA]</scope>
</reference>
<feature type="region of interest" description="Disordered" evidence="5">
    <location>
        <begin position="337"/>
        <end position="387"/>
    </location>
</feature>
<accession>A0A0R3X309</accession>
<feature type="compositionally biased region" description="Basic and acidic residues" evidence="5">
    <location>
        <begin position="367"/>
        <end position="387"/>
    </location>
</feature>
<dbReference type="GO" id="GO:0044458">
    <property type="term" value="P:motile cilium assembly"/>
    <property type="evidence" value="ECO:0007669"/>
    <property type="project" value="TreeGrafter"/>
</dbReference>
<evidence type="ECO:0000259" key="6">
    <source>
        <dbReference type="Pfam" id="PF14737"/>
    </source>
</evidence>
<evidence type="ECO:0000313" key="8">
    <source>
        <dbReference type="EMBL" id="VDM32115.1"/>
    </source>
</evidence>
<dbReference type="WBParaSite" id="TTAC_0000770601-mRNA-1">
    <property type="protein sequence ID" value="TTAC_0000770601-mRNA-1"/>
    <property type="gene ID" value="TTAC_0000770601"/>
</dbReference>
<keyword evidence="9" id="KW-1185">Reference proteome</keyword>
<dbReference type="InterPro" id="IPR028235">
    <property type="entry name" value="DNAAF3_C"/>
</dbReference>
<evidence type="ECO:0000256" key="1">
    <source>
        <dbReference type="ARBA" id="ARBA00010449"/>
    </source>
</evidence>
<feature type="domain" description="DUF4470" evidence="6">
    <location>
        <begin position="14"/>
        <end position="125"/>
    </location>
</feature>
<dbReference type="InterPro" id="IPR027974">
    <property type="entry name" value="DUF4470"/>
</dbReference>
<dbReference type="Pfam" id="PF14740">
    <property type="entry name" value="DUF4471"/>
    <property type="match status" value="1"/>
</dbReference>